<dbReference type="RefSeq" id="WP_046218393.1">
    <property type="nucleotide sequence ID" value="NZ_CP015328.1"/>
</dbReference>
<evidence type="ECO:0000313" key="2">
    <source>
        <dbReference type="EMBL" id="AWG44318.1"/>
    </source>
</evidence>
<name>A0A2S1LZS6_9BACI</name>
<dbReference type="Proteomes" id="UP000036202">
    <property type="component" value="Plasmid pbeh6"/>
</dbReference>
<evidence type="ECO:0000313" key="3">
    <source>
        <dbReference type="Proteomes" id="UP000036202"/>
    </source>
</evidence>
<dbReference type="KEGG" id="beo:BEH_26395"/>
<protein>
    <submittedName>
        <fullName evidence="2">Uncharacterized protein</fullName>
    </submittedName>
</protein>
<dbReference type="AlphaFoldDB" id="A0A2S1LZS6"/>
<keyword evidence="2" id="KW-0614">Plasmid</keyword>
<geneLocation type="plasmid" evidence="3">
    <name>pbeh6</name>
</geneLocation>
<proteinExistence type="predicted"/>
<gene>
    <name evidence="2" type="ORF">BEH_26395</name>
</gene>
<feature type="chain" id="PRO_5015757525" evidence="1">
    <location>
        <begin position="28"/>
        <end position="151"/>
    </location>
</feature>
<reference evidence="2 3" key="1">
    <citation type="journal article" date="2015" name="PLoS ONE">
        <title>Genome Sequence of Bacillus endophyticus and Analysis of Its Companion Mechanism in the Ketogulonigenium vulgare-Bacillus Strain Consortium.</title>
        <authorList>
            <person name="Jia N."/>
            <person name="Du J."/>
            <person name="Ding M.Z."/>
            <person name="Gao F."/>
            <person name="Yuan Y.J."/>
        </authorList>
    </citation>
    <scope>NUCLEOTIDE SEQUENCE [LARGE SCALE GENOMIC DNA]</scope>
    <source>
        <strain evidence="2 3">Hbe603</strain>
        <plasmid evidence="3">pbeh6</plasmid>
    </source>
</reference>
<keyword evidence="1" id="KW-0732">Signal</keyword>
<evidence type="ECO:0000256" key="1">
    <source>
        <dbReference type="SAM" id="SignalP"/>
    </source>
</evidence>
<sequence>MYKKIIGLGLGIALVSSLTLGGNSASAVSSSNSGTYNGVKLKSDIWLSNGGTRTFDYKSSSFAYYGTPSWIQNKFTVSVNGIGTSISGVSVGGGTSSGSTTIKNTGATFAGTSGTLQTSNAFWSHINGSSTTTAYVKGNVRTVGASTTKVL</sequence>
<dbReference type="EMBL" id="CP015328">
    <property type="protein sequence ID" value="AWG44318.1"/>
    <property type="molecule type" value="Genomic_DNA"/>
</dbReference>
<organism evidence="2 3">
    <name type="scientific">Priestia filamentosa</name>
    <dbReference type="NCBI Taxonomy" id="1402861"/>
    <lineage>
        <taxon>Bacteria</taxon>
        <taxon>Bacillati</taxon>
        <taxon>Bacillota</taxon>
        <taxon>Bacilli</taxon>
        <taxon>Bacillales</taxon>
        <taxon>Bacillaceae</taxon>
        <taxon>Priestia</taxon>
    </lineage>
</organism>
<keyword evidence="3" id="KW-1185">Reference proteome</keyword>
<feature type="signal peptide" evidence="1">
    <location>
        <begin position="1"/>
        <end position="27"/>
    </location>
</feature>
<accession>A0A2S1LZS6</accession>